<keyword evidence="3" id="KW-1185">Reference proteome</keyword>
<dbReference type="Proteomes" id="UP000324222">
    <property type="component" value="Unassembled WGS sequence"/>
</dbReference>
<evidence type="ECO:0000256" key="1">
    <source>
        <dbReference type="SAM" id="MobiDB-lite"/>
    </source>
</evidence>
<gene>
    <name evidence="2" type="ORF">E2C01_098683</name>
</gene>
<organism evidence="2 3">
    <name type="scientific">Portunus trituberculatus</name>
    <name type="common">Swimming crab</name>
    <name type="synonym">Neptunus trituberculatus</name>
    <dbReference type="NCBI Taxonomy" id="210409"/>
    <lineage>
        <taxon>Eukaryota</taxon>
        <taxon>Metazoa</taxon>
        <taxon>Ecdysozoa</taxon>
        <taxon>Arthropoda</taxon>
        <taxon>Crustacea</taxon>
        <taxon>Multicrustacea</taxon>
        <taxon>Malacostraca</taxon>
        <taxon>Eumalacostraca</taxon>
        <taxon>Eucarida</taxon>
        <taxon>Decapoda</taxon>
        <taxon>Pleocyemata</taxon>
        <taxon>Brachyura</taxon>
        <taxon>Eubrachyura</taxon>
        <taxon>Portunoidea</taxon>
        <taxon>Portunidae</taxon>
        <taxon>Portuninae</taxon>
        <taxon>Portunus</taxon>
    </lineage>
</organism>
<dbReference type="AlphaFoldDB" id="A0A5B7KES0"/>
<proteinExistence type="predicted"/>
<comment type="caution">
    <text evidence="2">The sequence shown here is derived from an EMBL/GenBank/DDBJ whole genome shotgun (WGS) entry which is preliminary data.</text>
</comment>
<feature type="region of interest" description="Disordered" evidence="1">
    <location>
        <begin position="1"/>
        <end position="21"/>
    </location>
</feature>
<accession>A0A5B7KES0</accession>
<sequence length="93" mass="9820">MKTNEDTSGCFGGGGDGGGGGAKDRDIIFHCSVPYMRNVAAGSIEPRSLPPCVTSLNAPPYSETLCSLTTIFQGQRDYYRGFKSVPPVNSAEI</sequence>
<name>A0A5B7KES0_PORTR</name>
<evidence type="ECO:0000313" key="3">
    <source>
        <dbReference type="Proteomes" id="UP000324222"/>
    </source>
</evidence>
<reference evidence="2 3" key="1">
    <citation type="submission" date="2019-05" db="EMBL/GenBank/DDBJ databases">
        <title>Another draft genome of Portunus trituberculatus and its Hox gene families provides insights of decapod evolution.</title>
        <authorList>
            <person name="Jeong J.-H."/>
            <person name="Song I."/>
            <person name="Kim S."/>
            <person name="Choi T."/>
            <person name="Kim D."/>
            <person name="Ryu S."/>
            <person name="Kim W."/>
        </authorList>
    </citation>
    <scope>NUCLEOTIDE SEQUENCE [LARGE SCALE GENOMIC DNA]</scope>
    <source>
        <tissue evidence="2">Muscle</tissue>
    </source>
</reference>
<feature type="compositionally biased region" description="Gly residues" evidence="1">
    <location>
        <begin position="10"/>
        <end position="21"/>
    </location>
</feature>
<evidence type="ECO:0000313" key="2">
    <source>
        <dbReference type="EMBL" id="MPD03065.1"/>
    </source>
</evidence>
<protein>
    <submittedName>
        <fullName evidence="2">Uncharacterized protein</fullName>
    </submittedName>
</protein>
<dbReference type="EMBL" id="VSRR010134434">
    <property type="protein sequence ID" value="MPD03065.1"/>
    <property type="molecule type" value="Genomic_DNA"/>
</dbReference>